<name>A0A261QY17_9BORD</name>
<evidence type="ECO:0000256" key="1">
    <source>
        <dbReference type="SAM" id="SignalP"/>
    </source>
</evidence>
<keyword evidence="1" id="KW-0732">Signal</keyword>
<organism evidence="2 3">
    <name type="scientific">Bordetella genomosp. 7</name>
    <dbReference type="NCBI Taxonomy" id="1416805"/>
    <lineage>
        <taxon>Bacteria</taxon>
        <taxon>Pseudomonadati</taxon>
        <taxon>Pseudomonadota</taxon>
        <taxon>Betaproteobacteria</taxon>
        <taxon>Burkholderiales</taxon>
        <taxon>Alcaligenaceae</taxon>
        <taxon>Bordetella</taxon>
    </lineage>
</organism>
<dbReference type="OrthoDB" id="7064840at2"/>
<feature type="chain" id="PRO_5012401818" description="DUF2195 domain-containing protein" evidence="1">
    <location>
        <begin position="35"/>
        <end position="139"/>
    </location>
</feature>
<evidence type="ECO:0000313" key="2">
    <source>
        <dbReference type="EMBL" id="OZI17250.1"/>
    </source>
</evidence>
<dbReference type="InterPro" id="IPR018696">
    <property type="entry name" value="DUF2195"/>
</dbReference>
<reference evidence="3" key="1">
    <citation type="submission" date="2017-05" db="EMBL/GenBank/DDBJ databases">
        <title>Complete and WGS of Bordetella genogroups.</title>
        <authorList>
            <person name="Spilker T."/>
            <person name="Lipuma J."/>
        </authorList>
    </citation>
    <scope>NUCLEOTIDE SEQUENCE [LARGE SCALE GENOMIC DNA]</scope>
    <source>
        <strain evidence="3">AU18089</strain>
    </source>
</reference>
<gene>
    <name evidence="2" type="ORF">CAL19_15585</name>
</gene>
<protein>
    <recommendedName>
        <fullName evidence="4">DUF2195 domain-containing protein</fullName>
    </recommendedName>
</protein>
<feature type="signal peptide" evidence="1">
    <location>
        <begin position="1"/>
        <end position="34"/>
    </location>
</feature>
<dbReference type="Proteomes" id="UP000216947">
    <property type="component" value="Unassembled WGS sequence"/>
</dbReference>
<sequence length="139" mass="14398">MRAMARPTEARLANSVLRRAAVLAAGLCASAGHAAGAIKVDNTLAQCVTLDPGMRATTDGQVLLQARFNVRQSIGHCGCKSAIATYTSQVELAGAQRSFLQSGSLRLKESGVRTLTLASDEQLVGEGSVVVSLGCARPD</sequence>
<dbReference type="AlphaFoldDB" id="A0A261QY17"/>
<dbReference type="EMBL" id="NEVK01000007">
    <property type="protein sequence ID" value="OZI17250.1"/>
    <property type="molecule type" value="Genomic_DNA"/>
</dbReference>
<accession>A0A261QY17</accession>
<proteinExistence type="predicted"/>
<evidence type="ECO:0000313" key="3">
    <source>
        <dbReference type="Proteomes" id="UP000216947"/>
    </source>
</evidence>
<comment type="caution">
    <text evidence="2">The sequence shown here is derived from an EMBL/GenBank/DDBJ whole genome shotgun (WGS) entry which is preliminary data.</text>
</comment>
<keyword evidence="3" id="KW-1185">Reference proteome</keyword>
<evidence type="ECO:0008006" key="4">
    <source>
        <dbReference type="Google" id="ProtNLM"/>
    </source>
</evidence>
<dbReference type="Pfam" id="PF09961">
    <property type="entry name" value="DUF2195"/>
    <property type="match status" value="1"/>
</dbReference>